<feature type="region of interest" description="Disordered" evidence="2">
    <location>
        <begin position="635"/>
        <end position="697"/>
    </location>
</feature>
<dbReference type="InterPro" id="IPR011990">
    <property type="entry name" value="TPR-like_helical_dom_sf"/>
</dbReference>
<keyword evidence="3" id="KW-1133">Transmembrane helix</keyword>
<feature type="transmembrane region" description="Helical" evidence="3">
    <location>
        <begin position="191"/>
        <end position="212"/>
    </location>
</feature>
<feature type="transmembrane region" description="Helical" evidence="3">
    <location>
        <begin position="344"/>
        <end position="377"/>
    </location>
</feature>
<feature type="transmembrane region" description="Helical" evidence="3">
    <location>
        <begin position="118"/>
        <end position="138"/>
    </location>
</feature>
<feature type="compositionally biased region" description="Basic and acidic residues" evidence="2">
    <location>
        <begin position="664"/>
        <end position="673"/>
    </location>
</feature>
<dbReference type="AlphaFoldDB" id="A0A2H0W8E7"/>
<dbReference type="Gene3D" id="1.25.40.10">
    <property type="entry name" value="Tetratricopeptide repeat domain"/>
    <property type="match status" value="1"/>
</dbReference>
<organism evidence="4 5">
    <name type="scientific">Candidatus Beckwithbacteria bacterium CG10_big_fil_rev_8_21_14_0_10_34_10</name>
    <dbReference type="NCBI Taxonomy" id="1974495"/>
    <lineage>
        <taxon>Bacteria</taxon>
        <taxon>Candidatus Beckwithiibacteriota</taxon>
    </lineage>
</organism>
<evidence type="ECO:0000256" key="1">
    <source>
        <dbReference type="PROSITE-ProRule" id="PRU00339"/>
    </source>
</evidence>
<feature type="transmembrane region" description="Helical" evidence="3">
    <location>
        <begin position="35"/>
        <end position="52"/>
    </location>
</feature>
<feature type="compositionally biased region" description="Basic and acidic residues" evidence="2">
    <location>
        <begin position="647"/>
        <end position="657"/>
    </location>
</feature>
<accession>A0A2H0W8E7</accession>
<proteinExistence type="predicted"/>
<feature type="repeat" description="TPR" evidence="1">
    <location>
        <begin position="583"/>
        <end position="616"/>
    </location>
</feature>
<protein>
    <submittedName>
        <fullName evidence="4">Uncharacterized protein</fullName>
    </submittedName>
</protein>
<feature type="transmembrane region" description="Helical" evidence="3">
    <location>
        <begin position="150"/>
        <end position="171"/>
    </location>
</feature>
<feature type="transmembrane region" description="Helical" evidence="3">
    <location>
        <begin position="397"/>
        <end position="418"/>
    </location>
</feature>
<evidence type="ECO:0000256" key="2">
    <source>
        <dbReference type="SAM" id="MobiDB-lite"/>
    </source>
</evidence>
<keyword evidence="1" id="KW-0802">TPR repeat</keyword>
<gene>
    <name evidence="4" type="ORF">COT75_04215</name>
</gene>
<comment type="caution">
    <text evidence="4">The sequence shown here is derived from an EMBL/GenBank/DDBJ whole genome shotgun (WGS) entry which is preliminary data.</text>
</comment>
<keyword evidence="3" id="KW-0812">Transmembrane</keyword>
<feature type="transmembrane region" description="Helical" evidence="3">
    <location>
        <begin position="221"/>
        <end position="242"/>
    </location>
</feature>
<feature type="transmembrane region" description="Helical" evidence="3">
    <location>
        <begin position="308"/>
        <end position="328"/>
    </location>
</feature>
<evidence type="ECO:0000313" key="5">
    <source>
        <dbReference type="Proteomes" id="UP000230093"/>
    </source>
</evidence>
<sequence length="697" mass="78369">MEDFKPSFSTNLSNQMKPENLKKTFKPLMKNENKIYNWILAGLSLLIPFFFIPLTADFYGFNKTVLLIAVVIILLFIWGINSFFNQKIKFLKAPLNLPILSLLGSYLLATIIQSPNKVLTLSGETGLIITLTLLYFIIVNHLKGKNAVRLVLDGLLVSSLGLGTISLLSYLKFFSLVGPQWLNSKAWTPTGSPLSTGLFMLSLLPATVYWAYKSKKLSRKIFLFGAASMQTLAIGLVIALFIDKTISLNYLNPRFGWVIAVEGFKTFRTAFFGVGPGNFISAFTHFRPIGLNSTNLWAIRFGSNSNQYFNLISTVGLLGLASYIWIVWSSLKGENFKGSLINKFLYIALLTTFLSQLVFAAGFLSLFLTFLLIGLLQASKMPAETQLGYEHQIKSQTLIWGISGLVFLLSIFSLYWYGRLWMGDFYFRKSLLAAQENRGGETYNYQIKAINYNRFSENYRVSYSNTNLALANSLASQENLSDQDRNNISQLISQSIREAKAASTLNSQISDYWLNQAIIYRNVIYIAQGAGDWSVAAYLEAIRNDPTNPMLRLELGSLFYAVKDYDRAIQQFLQAANLKTDYANAYYNLAASYREKEDWTNAFSNMQAALSLVPIDSPDYQKAAQELEEIRQNLPEAPTAQATGENIPKEEQLKEPEPLPTPKPNEKKVELPADSKPNLPELTDEQLDEATKSAQEE</sequence>
<feature type="repeat" description="TPR" evidence="1">
    <location>
        <begin position="549"/>
        <end position="582"/>
    </location>
</feature>
<dbReference type="InterPro" id="IPR019734">
    <property type="entry name" value="TPR_rpt"/>
</dbReference>
<dbReference type="PROSITE" id="PS50005">
    <property type="entry name" value="TPR"/>
    <property type="match status" value="2"/>
</dbReference>
<keyword evidence="3" id="KW-0472">Membrane</keyword>
<name>A0A2H0W8E7_9BACT</name>
<dbReference type="EMBL" id="PEZT01000024">
    <property type="protein sequence ID" value="PIS08926.1"/>
    <property type="molecule type" value="Genomic_DNA"/>
</dbReference>
<evidence type="ECO:0000256" key="3">
    <source>
        <dbReference type="SAM" id="Phobius"/>
    </source>
</evidence>
<feature type="transmembrane region" description="Helical" evidence="3">
    <location>
        <begin position="64"/>
        <end position="83"/>
    </location>
</feature>
<dbReference type="SUPFAM" id="SSF48452">
    <property type="entry name" value="TPR-like"/>
    <property type="match status" value="1"/>
</dbReference>
<dbReference type="SMART" id="SM00028">
    <property type="entry name" value="TPR"/>
    <property type="match status" value="3"/>
</dbReference>
<dbReference type="Proteomes" id="UP000230093">
    <property type="component" value="Unassembled WGS sequence"/>
</dbReference>
<reference evidence="5" key="1">
    <citation type="submission" date="2017-09" db="EMBL/GenBank/DDBJ databases">
        <title>Depth-based differentiation of microbial function through sediment-hosted aquifers and enrichment of novel symbionts in the deep terrestrial subsurface.</title>
        <authorList>
            <person name="Probst A.J."/>
            <person name="Ladd B."/>
            <person name="Jarett J.K."/>
            <person name="Geller-Mcgrath D.E."/>
            <person name="Sieber C.M.K."/>
            <person name="Emerson J.B."/>
            <person name="Anantharaman K."/>
            <person name="Thomas B.C."/>
            <person name="Malmstrom R."/>
            <person name="Stieglmeier M."/>
            <person name="Klingl A."/>
            <person name="Woyke T."/>
            <person name="Ryan C.M."/>
            <person name="Banfield J.F."/>
        </authorList>
    </citation>
    <scope>NUCLEOTIDE SEQUENCE [LARGE SCALE GENOMIC DNA]</scope>
</reference>
<feature type="transmembrane region" description="Helical" evidence="3">
    <location>
        <begin position="95"/>
        <end position="112"/>
    </location>
</feature>
<evidence type="ECO:0000313" key="4">
    <source>
        <dbReference type="EMBL" id="PIS08926.1"/>
    </source>
</evidence>